<dbReference type="PANTHER" id="PTHR30383">
    <property type="entry name" value="THIOESTERASE 1/PROTEASE 1/LYSOPHOSPHOLIPASE L1"/>
    <property type="match status" value="1"/>
</dbReference>
<comment type="caution">
    <text evidence="2">The sequence shown here is derived from an EMBL/GenBank/DDBJ whole genome shotgun (WGS) entry which is preliminary data.</text>
</comment>
<dbReference type="Gene3D" id="3.40.50.1110">
    <property type="entry name" value="SGNH hydrolase"/>
    <property type="match status" value="1"/>
</dbReference>
<keyword evidence="3" id="KW-1185">Reference proteome</keyword>
<keyword evidence="2" id="KW-0378">Hydrolase</keyword>
<dbReference type="GO" id="GO:0016787">
    <property type="term" value="F:hydrolase activity"/>
    <property type="evidence" value="ECO:0007669"/>
    <property type="project" value="UniProtKB-KW"/>
</dbReference>
<evidence type="ECO:0000313" key="2">
    <source>
        <dbReference type="EMBL" id="MBZ2197455.1"/>
    </source>
</evidence>
<dbReference type="EMBL" id="JAGSHT010000013">
    <property type="protein sequence ID" value="MBZ2197455.1"/>
    <property type="molecule type" value="Genomic_DNA"/>
</dbReference>
<accession>A0ABS7SCI0</accession>
<dbReference type="InterPro" id="IPR013830">
    <property type="entry name" value="SGNH_hydro"/>
</dbReference>
<dbReference type="PANTHER" id="PTHR30383:SF5">
    <property type="entry name" value="SGNH HYDROLASE-TYPE ESTERASE DOMAIN-CONTAINING PROTEIN"/>
    <property type="match status" value="1"/>
</dbReference>
<feature type="domain" description="SGNH hydrolase-type esterase" evidence="1">
    <location>
        <begin position="8"/>
        <end position="184"/>
    </location>
</feature>
<dbReference type="InterPro" id="IPR036514">
    <property type="entry name" value="SGNH_hydro_sf"/>
</dbReference>
<dbReference type="Proteomes" id="UP000826651">
    <property type="component" value="Unassembled WGS sequence"/>
</dbReference>
<gene>
    <name evidence="2" type="ORF">KCQ71_14935</name>
</gene>
<dbReference type="InterPro" id="IPR051532">
    <property type="entry name" value="Ester_Hydrolysis_Enzymes"/>
</dbReference>
<evidence type="ECO:0000313" key="3">
    <source>
        <dbReference type="Proteomes" id="UP000826651"/>
    </source>
</evidence>
<evidence type="ECO:0000259" key="1">
    <source>
        <dbReference type="Pfam" id="PF13472"/>
    </source>
</evidence>
<dbReference type="SUPFAM" id="SSF52266">
    <property type="entry name" value="SGNH hydrolase"/>
    <property type="match status" value="1"/>
</dbReference>
<organism evidence="2 3">
    <name type="scientific">Occultella gossypii</name>
    <dbReference type="NCBI Taxonomy" id="2800820"/>
    <lineage>
        <taxon>Bacteria</taxon>
        <taxon>Bacillati</taxon>
        <taxon>Actinomycetota</taxon>
        <taxon>Actinomycetes</taxon>
        <taxon>Micrococcales</taxon>
        <taxon>Ruaniaceae</taxon>
        <taxon>Occultella</taxon>
    </lineage>
</organism>
<proteinExistence type="predicted"/>
<dbReference type="Pfam" id="PF13472">
    <property type="entry name" value="Lipase_GDSL_2"/>
    <property type="match status" value="1"/>
</dbReference>
<reference evidence="2 3" key="1">
    <citation type="submission" date="2021-04" db="EMBL/GenBank/DDBJ databases">
        <title>Ruania sp. nov., isolated from sandy soil of mangrove forest.</title>
        <authorList>
            <person name="Ge X."/>
            <person name="Huang R."/>
            <person name="Liu W."/>
        </authorList>
    </citation>
    <scope>NUCLEOTIDE SEQUENCE [LARGE SCALE GENOMIC DNA]</scope>
    <source>
        <strain evidence="2 3">N2-46</strain>
    </source>
</reference>
<protein>
    <submittedName>
        <fullName evidence="2">SGNH/GDSL hydrolase family protein</fullName>
    </submittedName>
</protein>
<name>A0ABS7SCI0_9MICO</name>
<dbReference type="CDD" id="cd01834">
    <property type="entry name" value="SGNH_hydrolase_like_2"/>
    <property type="match status" value="1"/>
</dbReference>
<sequence>MVTILLTGDSITDAGRDRDDLADLGSGYAALVAADLPGERVINTGISGNRVVDLRARWDADVLAHTPDVLSIMIGINDTWRRYDNDDPTSAQSYETGYRDLLTRARAAGIGRILLVEPFLLPVRGDQWAWREDLDPKIAAVRRLAEEFGAEFVATDGPYAQAASRAGATALAADGVHPSPEGHRFLADRWLEVYRSA</sequence>